<dbReference type="AlphaFoldDB" id="A0A1W6SRZ4"/>
<dbReference type="GO" id="GO:0070043">
    <property type="term" value="F:rRNA (guanine-N7-)-methyltransferase activity"/>
    <property type="evidence" value="ECO:0007669"/>
    <property type="project" value="TreeGrafter"/>
</dbReference>
<dbReference type="Pfam" id="PF22020">
    <property type="entry name" value="RlmL_1st"/>
    <property type="match status" value="1"/>
</dbReference>
<proteinExistence type="predicted"/>
<dbReference type="Gene3D" id="3.40.50.150">
    <property type="entry name" value="Vaccinia Virus protein VP39"/>
    <property type="match status" value="1"/>
</dbReference>
<evidence type="ECO:0000259" key="4">
    <source>
        <dbReference type="PROSITE" id="PS51165"/>
    </source>
</evidence>
<dbReference type="KEGG" id="nlc:EBAPG3_012815"/>
<dbReference type="GO" id="GO:0003723">
    <property type="term" value="F:RNA binding"/>
    <property type="evidence" value="ECO:0007669"/>
    <property type="project" value="UniProtKB-UniRule"/>
</dbReference>
<keyword evidence="3" id="KW-0694">RNA-binding</keyword>
<dbReference type="InterPro" id="IPR000241">
    <property type="entry name" value="RlmKL-like_Mtase"/>
</dbReference>
<dbReference type="PANTHER" id="PTHR47313:SF1">
    <property type="entry name" value="RIBOSOMAL RNA LARGE SUBUNIT METHYLTRANSFERASE K_L"/>
    <property type="match status" value="1"/>
</dbReference>
<dbReference type="InterPro" id="IPR054170">
    <property type="entry name" value="RlmL_1st"/>
</dbReference>
<dbReference type="PROSITE" id="PS01261">
    <property type="entry name" value="UPF0020"/>
    <property type="match status" value="1"/>
</dbReference>
<dbReference type="RefSeq" id="WP_004177115.1">
    <property type="nucleotide sequence ID" value="NZ_CP021106.3"/>
</dbReference>
<gene>
    <name evidence="5" type="ORF">EBAPG3_012815</name>
</gene>
<evidence type="ECO:0000313" key="6">
    <source>
        <dbReference type="Proteomes" id="UP000012179"/>
    </source>
</evidence>
<dbReference type="InterPro" id="IPR029063">
    <property type="entry name" value="SAM-dependent_MTases_sf"/>
</dbReference>
<evidence type="ECO:0000313" key="5">
    <source>
        <dbReference type="EMBL" id="ARO88578.1"/>
    </source>
</evidence>
<organism evidence="5 6">
    <name type="scientific">Nitrosospira lacus</name>
    <dbReference type="NCBI Taxonomy" id="1288494"/>
    <lineage>
        <taxon>Bacteria</taxon>
        <taxon>Pseudomonadati</taxon>
        <taxon>Pseudomonadota</taxon>
        <taxon>Betaproteobacteria</taxon>
        <taxon>Nitrosomonadales</taxon>
        <taxon>Nitrosomonadaceae</taxon>
        <taxon>Nitrosospira</taxon>
    </lineage>
</organism>
<dbReference type="CDD" id="cd11715">
    <property type="entry name" value="THUMP_AdoMetMT"/>
    <property type="match status" value="1"/>
</dbReference>
<name>A0A1W6SRZ4_9PROT</name>
<dbReference type="InterPro" id="IPR002052">
    <property type="entry name" value="DNA_methylase_N6_adenine_CS"/>
</dbReference>
<dbReference type="InterPro" id="IPR053943">
    <property type="entry name" value="RlmKL-like_Mtase_CS"/>
</dbReference>
<evidence type="ECO:0000256" key="3">
    <source>
        <dbReference type="PROSITE-ProRule" id="PRU00529"/>
    </source>
</evidence>
<dbReference type="InterPro" id="IPR004114">
    <property type="entry name" value="THUMP_dom"/>
</dbReference>
<dbReference type="PRINTS" id="PR00507">
    <property type="entry name" value="N12N6MTFRASE"/>
</dbReference>
<dbReference type="Pfam" id="PF01170">
    <property type="entry name" value="UPF0020"/>
    <property type="match status" value="1"/>
</dbReference>
<dbReference type="OrthoDB" id="9809404at2"/>
<sequence length="400" mass="44595">MTHHYFFAPCPRGLEPVLVSELEQLGALSVRGHDGGVQFQGDWRICYRANLESRVASRILWQVASQSYANEGDIYKIARALPWNEWFVPALTIRVNVAAIKCPLRSLDFVTLRIKDAVCDKFREITGSRPSVDTVQPDMRIHGFLDARQFSLYLDTSGDALFKRGLRKSSGEAPIRENLAAGILSLTGWQPGVPLLDPMCGSGTFLLEAAQISLNIAPGSGRGFAFEKLKKFDKRLWIRLKDAALARQKPLVRQPLFGSDLYGDILADAHANLSAAGFSEIVTLKQANVLEISAPAPFGFLVTNPPYGVRIGESEKLLEFYPKLGDMLKKKFSGWKAYIFTADPLLPKCIRLTASRRTPLFNGALECRLLEYKMVAGGMRRIREIDITCQSDQQPVDFKN</sequence>
<dbReference type="PANTHER" id="PTHR47313">
    <property type="entry name" value="RIBOSOMAL RNA LARGE SUBUNIT METHYLTRANSFERASE K/L"/>
    <property type="match status" value="1"/>
</dbReference>
<keyword evidence="6" id="KW-1185">Reference proteome</keyword>
<keyword evidence="2 5" id="KW-0808">Transferase</keyword>
<dbReference type="GO" id="GO:0008990">
    <property type="term" value="F:rRNA (guanine-N2-)-methyltransferase activity"/>
    <property type="evidence" value="ECO:0007669"/>
    <property type="project" value="TreeGrafter"/>
</dbReference>
<dbReference type="Proteomes" id="UP000012179">
    <property type="component" value="Chromosome"/>
</dbReference>
<dbReference type="EMBL" id="CP021106">
    <property type="protein sequence ID" value="ARO88578.1"/>
    <property type="molecule type" value="Genomic_DNA"/>
</dbReference>
<dbReference type="SUPFAM" id="SSF53335">
    <property type="entry name" value="S-adenosyl-L-methionine-dependent methyltransferases"/>
    <property type="match status" value="1"/>
</dbReference>
<dbReference type="Gene3D" id="3.30.2130.30">
    <property type="match status" value="1"/>
</dbReference>
<keyword evidence="1 5" id="KW-0489">Methyltransferase</keyword>
<evidence type="ECO:0000256" key="1">
    <source>
        <dbReference type="ARBA" id="ARBA00022603"/>
    </source>
</evidence>
<accession>A0A1W6SRZ4</accession>
<dbReference type="PROSITE" id="PS51165">
    <property type="entry name" value="THUMP"/>
    <property type="match status" value="1"/>
</dbReference>
<feature type="domain" description="THUMP" evidence="4">
    <location>
        <begin position="45"/>
        <end position="156"/>
    </location>
</feature>
<evidence type="ECO:0000256" key="2">
    <source>
        <dbReference type="ARBA" id="ARBA00022679"/>
    </source>
</evidence>
<dbReference type="Pfam" id="PF02926">
    <property type="entry name" value="THUMP"/>
    <property type="match status" value="1"/>
</dbReference>
<dbReference type="PROSITE" id="PS00092">
    <property type="entry name" value="N6_MTASE"/>
    <property type="match status" value="1"/>
</dbReference>
<reference evidence="5 6" key="1">
    <citation type="journal article" date="2015" name="Int. J. Syst. Evol. Microbiol.">
        <title>Nitrosospira lacus sp. nov., a psychrotolerant, ammonia-oxidizing bacterium from sandy lake sediment.</title>
        <authorList>
            <person name="Urakawa H."/>
            <person name="Garcia J.C."/>
            <person name="Nielsen J.L."/>
            <person name="Le V.Q."/>
            <person name="Kozlowski J.A."/>
            <person name="Stein L.Y."/>
            <person name="Lim C.K."/>
            <person name="Pommerening-Roser A."/>
            <person name="Martens-Habbena W."/>
            <person name="Stahl D.A."/>
            <person name="Klotz M.G."/>
        </authorList>
    </citation>
    <scope>NUCLEOTIDE SEQUENCE [LARGE SCALE GENOMIC DNA]</scope>
    <source>
        <strain evidence="5 6">APG3</strain>
    </source>
</reference>
<protein>
    <submittedName>
        <fullName evidence="5">RNA methyltransferase</fullName>
    </submittedName>
</protein>
<dbReference type="SMART" id="SM00981">
    <property type="entry name" value="THUMP"/>
    <property type="match status" value="1"/>
</dbReference>
<dbReference type="eggNOG" id="COG0116">
    <property type="taxonomic scope" value="Bacteria"/>
</dbReference>